<reference evidence="2 3" key="1">
    <citation type="submission" date="2017-11" db="EMBL/GenBank/DDBJ databases">
        <title>De-novo sequencing of pomegranate (Punica granatum L.) genome.</title>
        <authorList>
            <person name="Akparov Z."/>
            <person name="Amiraslanov A."/>
            <person name="Hajiyeva S."/>
            <person name="Abbasov M."/>
            <person name="Kaur K."/>
            <person name="Hamwieh A."/>
            <person name="Solovyev V."/>
            <person name="Salamov A."/>
            <person name="Braich B."/>
            <person name="Kosarev P."/>
            <person name="Mahmoud A."/>
            <person name="Hajiyev E."/>
            <person name="Babayeva S."/>
            <person name="Izzatullayeva V."/>
            <person name="Mammadov A."/>
            <person name="Mammadov A."/>
            <person name="Sharifova S."/>
            <person name="Ojaghi J."/>
            <person name="Eynullazada K."/>
            <person name="Bayramov B."/>
            <person name="Abdulazimova A."/>
            <person name="Shahmuradov I."/>
        </authorList>
    </citation>
    <scope>NUCLEOTIDE SEQUENCE [LARGE SCALE GENOMIC DNA]</scope>
    <source>
        <strain evidence="3">cv. AG2017</strain>
        <tissue evidence="2">Leaf</tissue>
    </source>
</reference>
<dbReference type="EMBL" id="PGOL01005327">
    <property type="protein sequence ID" value="PKI35437.1"/>
    <property type="molecule type" value="Genomic_DNA"/>
</dbReference>
<proteinExistence type="predicted"/>
<evidence type="ECO:0000313" key="2">
    <source>
        <dbReference type="EMBL" id="PKI35437.1"/>
    </source>
</evidence>
<feature type="non-terminal residue" evidence="2">
    <location>
        <position position="1"/>
    </location>
</feature>
<keyword evidence="3" id="KW-1185">Reference proteome</keyword>
<evidence type="ECO:0000313" key="3">
    <source>
        <dbReference type="Proteomes" id="UP000233551"/>
    </source>
</evidence>
<dbReference type="Proteomes" id="UP000233551">
    <property type="component" value="Unassembled WGS sequence"/>
</dbReference>
<accession>A0A2I0HUQ5</accession>
<gene>
    <name evidence="2" type="ORF">CRG98_044172</name>
</gene>
<organism evidence="2 3">
    <name type="scientific">Punica granatum</name>
    <name type="common">Pomegranate</name>
    <dbReference type="NCBI Taxonomy" id="22663"/>
    <lineage>
        <taxon>Eukaryota</taxon>
        <taxon>Viridiplantae</taxon>
        <taxon>Streptophyta</taxon>
        <taxon>Embryophyta</taxon>
        <taxon>Tracheophyta</taxon>
        <taxon>Spermatophyta</taxon>
        <taxon>Magnoliopsida</taxon>
        <taxon>eudicotyledons</taxon>
        <taxon>Gunneridae</taxon>
        <taxon>Pentapetalae</taxon>
        <taxon>rosids</taxon>
        <taxon>malvids</taxon>
        <taxon>Myrtales</taxon>
        <taxon>Lythraceae</taxon>
        <taxon>Punica</taxon>
    </lineage>
</organism>
<sequence length="253" mass="27817">VGEKRVGTLAPVTARCKVGFVGLLRGRSRCARADPSVPRPECTRKCRARWIGPRIVTTSSRERVRVVRSPLNVMARLSKVVGRNGTRGVAQRARISSRRPDSSHGQNSMLKALNWKSKSGNGFRGWKICGLGSGVEECALNALRCSGIIVRCSEIIVISVFRGSAPEVRRETFVTSETYFGKPNRLPEGCLKLVPRSWWSLGACRPVLRGRLLVSGANPGSSVRKGIREGSGCPGLSNMPRKCTRTCHWLLWH</sequence>
<comment type="caution">
    <text evidence="2">The sequence shown here is derived from an EMBL/GenBank/DDBJ whole genome shotgun (WGS) entry which is preliminary data.</text>
</comment>
<evidence type="ECO:0000256" key="1">
    <source>
        <dbReference type="SAM" id="MobiDB-lite"/>
    </source>
</evidence>
<protein>
    <submittedName>
        <fullName evidence="2">Uncharacterized protein</fullName>
    </submittedName>
</protein>
<dbReference type="AlphaFoldDB" id="A0A2I0HUQ5"/>
<name>A0A2I0HUQ5_PUNGR</name>
<feature type="region of interest" description="Disordered" evidence="1">
    <location>
        <begin position="85"/>
        <end position="107"/>
    </location>
</feature>